<sequence>MTSLRRLLPAALLVAAAASGLSGAASIATASAAPIEWDIETYDDCLKANTTTDPSEQIAWSRKCCKDSGGVWNDTLAKCQSPPANPAQASPSKVVTKVPVQVLEPARPATTGVSGGVFGQTLTP</sequence>
<evidence type="ECO:0000313" key="3">
    <source>
        <dbReference type="Proteomes" id="UP000465302"/>
    </source>
</evidence>
<proteinExistence type="predicted"/>
<name>A0A7I9VWS5_MYCAG</name>
<dbReference type="RefSeq" id="WP_133119088.1">
    <property type="nucleotide sequence ID" value="NZ_BLKS01000001.1"/>
</dbReference>
<dbReference type="InterPro" id="IPR006311">
    <property type="entry name" value="TAT_signal"/>
</dbReference>
<reference evidence="2 3" key="1">
    <citation type="journal article" date="2019" name="Emerg. Microbes Infect.">
        <title>Comprehensive subspecies identification of 175 nontuberculous mycobacteria species based on 7547 genomic profiles.</title>
        <authorList>
            <person name="Matsumoto Y."/>
            <person name="Kinjo T."/>
            <person name="Motooka D."/>
            <person name="Nabeya D."/>
            <person name="Jung N."/>
            <person name="Uechi K."/>
            <person name="Horii T."/>
            <person name="Iida T."/>
            <person name="Fujita J."/>
            <person name="Nakamura S."/>
        </authorList>
    </citation>
    <scope>NUCLEOTIDE SEQUENCE [LARGE SCALE GENOMIC DNA]</scope>
    <source>
        <strain evidence="2 3">JCM 6377</strain>
    </source>
</reference>
<evidence type="ECO:0000313" key="2">
    <source>
        <dbReference type="EMBL" id="GFG49607.1"/>
    </source>
</evidence>
<dbReference type="EMBL" id="BLKS01000001">
    <property type="protein sequence ID" value="GFG49607.1"/>
    <property type="molecule type" value="Genomic_DNA"/>
</dbReference>
<evidence type="ECO:0000256" key="1">
    <source>
        <dbReference type="SAM" id="SignalP"/>
    </source>
</evidence>
<dbReference type="Proteomes" id="UP000465302">
    <property type="component" value="Unassembled WGS sequence"/>
</dbReference>
<gene>
    <name evidence="2" type="ORF">MAGR_10480</name>
</gene>
<dbReference type="OrthoDB" id="4752883at2"/>
<protein>
    <submittedName>
        <fullName evidence="2">Uncharacterized protein</fullName>
    </submittedName>
</protein>
<dbReference type="AlphaFoldDB" id="A0A7I9VWS5"/>
<feature type="chain" id="PRO_5039540818" evidence="1">
    <location>
        <begin position="25"/>
        <end position="124"/>
    </location>
</feature>
<feature type="signal peptide" evidence="1">
    <location>
        <begin position="1"/>
        <end position="24"/>
    </location>
</feature>
<keyword evidence="1" id="KW-0732">Signal</keyword>
<dbReference type="PROSITE" id="PS51318">
    <property type="entry name" value="TAT"/>
    <property type="match status" value="1"/>
</dbReference>
<comment type="caution">
    <text evidence="2">The sequence shown here is derived from an EMBL/GenBank/DDBJ whole genome shotgun (WGS) entry which is preliminary data.</text>
</comment>
<organism evidence="2 3">
    <name type="scientific">Mycolicibacterium agri</name>
    <name type="common">Mycobacterium agri</name>
    <dbReference type="NCBI Taxonomy" id="36811"/>
    <lineage>
        <taxon>Bacteria</taxon>
        <taxon>Bacillati</taxon>
        <taxon>Actinomycetota</taxon>
        <taxon>Actinomycetes</taxon>
        <taxon>Mycobacteriales</taxon>
        <taxon>Mycobacteriaceae</taxon>
        <taxon>Mycolicibacterium</taxon>
    </lineage>
</organism>
<accession>A0A7I9VWS5</accession>